<comment type="similarity">
    <text evidence="1 8 9">Belongs to the class-I aminoacyl-tRNA synthetase family.</text>
</comment>
<dbReference type="GO" id="GO:0005737">
    <property type="term" value="C:cytoplasm"/>
    <property type="evidence" value="ECO:0007669"/>
    <property type="project" value="UniProtKB-SubCell"/>
</dbReference>
<evidence type="ECO:0000313" key="11">
    <source>
        <dbReference type="Proteomes" id="UP000217784"/>
    </source>
</evidence>
<name>A0A2A2H2L5_METBR</name>
<evidence type="ECO:0000256" key="3">
    <source>
        <dbReference type="ARBA" id="ARBA00022598"/>
    </source>
</evidence>
<dbReference type="RefSeq" id="WP_069582943.1">
    <property type="nucleotide sequence ID" value="NZ_LMVM01000038.1"/>
</dbReference>
<keyword evidence="5 8" id="KW-0067">ATP-binding</keyword>
<dbReference type="CDD" id="cd00806">
    <property type="entry name" value="TrpRS_core"/>
    <property type="match status" value="1"/>
</dbReference>
<dbReference type="OrthoDB" id="371821at2157"/>
<feature type="short sequence motif" description="'KMSKS' region" evidence="8">
    <location>
        <begin position="251"/>
        <end position="255"/>
    </location>
</feature>
<organism evidence="10 11">
    <name type="scientific">Methanobacterium bryantii</name>
    <dbReference type="NCBI Taxonomy" id="2161"/>
    <lineage>
        <taxon>Archaea</taxon>
        <taxon>Methanobacteriati</taxon>
        <taxon>Methanobacteriota</taxon>
        <taxon>Methanomada group</taxon>
        <taxon>Methanobacteria</taxon>
        <taxon>Methanobacteriales</taxon>
        <taxon>Methanobacteriaceae</taxon>
        <taxon>Methanobacterium</taxon>
    </lineage>
</organism>
<dbReference type="Proteomes" id="UP000217784">
    <property type="component" value="Unassembled WGS sequence"/>
</dbReference>
<dbReference type="NCBIfam" id="NF008926">
    <property type="entry name" value="PRK12285.1-3"/>
    <property type="match status" value="1"/>
</dbReference>
<dbReference type="GO" id="GO:0005524">
    <property type="term" value="F:ATP binding"/>
    <property type="evidence" value="ECO:0007669"/>
    <property type="project" value="UniProtKB-UniRule"/>
</dbReference>
<comment type="caution">
    <text evidence="10">The sequence shown here is derived from an EMBL/GenBank/DDBJ whole genome shotgun (WGS) entry which is preliminary data.</text>
</comment>
<keyword evidence="7 8" id="KW-0030">Aminoacyl-tRNA synthetase</keyword>
<evidence type="ECO:0000256" key="7">
    <source>
        <dbReference type="ARBA" id="ARBA00023146"/>
    </source>
</evidence>
<dbReference type="AlphaFoldDB" id="A0A2A2H2L5"/>
<dbReference type="FunFam" id="3.40.50.620:FF:000207">
    <property type="entry name" value="Tryptophan--tRNA ligase"/>
    <property type="match status" value="1"/>
</dbReference>
<dbReference type="Pfam" id="PF00579">
    <property type="entry name" value="tRNA-synt_1b"/>
    <property type="match status" value="1"/>
</dbReference>
<evidence type="ECO:0000256" key="4">
    <source>
        <dbReference type="ARBA" id="ARBA00022741"/>
    </source>
</evidence>
<dbReference type="EC" id="6.1.1.2" evidence="8"/>
<dbReference type="InterPro" id="IPR002305">
    <property type="entry name" value="aa-tRNA-synth_Ic"/>
</dbReference>
<comment type="subcellular location">
    <subcellularLocation>
        <location evidence="8">Cytoplasm</location>
    </subcellularLocation>
</comment>
<dbReference type="Gene3D" id="3.40.50.620">
    <property type="entry name" value="HUPs"/>
    <property type="match status" value="1"/>
</dbReference>
<dbReference type="NCBIfam" id="NF008925">
    <property type="entry name" value="PRK12285.1-2"/>
    <property type="match status" value="1"/>
</dbReference>
<keyword evidence="4 8" id="KW-0547">Nucleotide-binding</keyword>
<keyword evidence="11" id="KW-1185">Reference proteome</keyword>
<dbReference type="EMBL" id="LMVM01000038">
    <property type="protein sequence ID" value="PAV03526.1"/>
    <property type="molecule type" value="Genomic_DNA"/>
</dbReference>
<dbReference type="PRINTS" id="PR01039">
    <property type="entry name" value="TRNASYNTHTRP"/>
</dbReference>
<evidence type="ECO:0000256" key="5">
    <source>
        <dbReference type="ARBA" id="ARBA00022840"/>
    </source>
</evidence>
<dbReference type="Gene3D" id="1.10.240.10">
    <property type="entry name" value="Tyrosyl-Transfer RNA Synthetase"/>
    <property type="match status" value="1"/>
</dbReference>
<reference evidence="10 11" key="1">
    <citation type="journal article" date="2017" name="BMC Genomics">
        <title>Genomic analysis of methanogenic archaea reveals a shift towards energy conservation.</title>
        <authorList>
            <person name="Gilmore S.P."/>
            <person name="Henske J.K."/>
            <person name="Sexton J.A."/>
            <person name="Solomon K.V."/>
            <person name="Seppala S."/>
            <person name="Yoo J.I."/>
            <person name="Huyett L.M."/>
            <person name="Pressman A."/>
            <person name="Cogan J.Z."/>
            <person name="Kivenson V."/>
            <person name="Peng X."/>
            <person name="Tan Y."/>
            <person name="Valentine D.L."/>
            <person name="O'Malley M.A."/>
        </authorList>
    </citation>
    <scope>NUCLEOTIDE SEQUENCE [LARGE SCALE GENOMIC DNA]</scope>
    <source>
        <strain evidence="10 11">M.o.H.</strain>
    </source>
</reference>
<dbReference type="InterPro" id="IPR014729">
    <property type="entry name" value="Rossmann-like_a/b/a_fold"/>
</dbReference>
<keyword evidence="2 8" id="KW-0963">Cytoplasm</keyword>
<accession>A0A2A2H2L5</accession>
<sequence>MIDPWSSAIIDYEKLTKQFGIKPFGNLKEEINNPHHLMQRNIIFGQRDYGRILKSMREGSDFAVVSGMMPSGKMHIGHKMIVDQLIWYQKKGADIYIPIADMEAYSARGIDFEASRELAIYEYITNYIALGLDLEKENVNVYLQSENRNLGDLAYILSKKVNFNEMRAIYGFSGSTNIAHMYAPLIQVADILLPQTEECGGPKPTVVPVGPDQDPHIRLTRDIAERFKGKFNFMSPSSTYHRFMTGLTGDKMSSSKPKSAIFLSDSPKEVEKKVKSAKSGGRESLEEQRKLGGVPEDCTVFELLVYHLEPSEKKLEELRESCKNGSIMCGECKKNAASMMKNFFEEFSHKREEAKEKAQKILDREPKC</sequence>
<dbReference type="PANTHER" id="PTHR10055">
    <property type="entry name" value="TRYPTOPHANYL-TRNA SYNTHETASE"/>
    <property type="match status" value="1"/>
</dbReference>
<dbReference type="NCBIfam" id="TIGR00233">
    <property type="entry name" value="trpS"/>
    <property type="match status" value="1"/>
</dbReference>
<dbReference type="InterPro" id="IPR020653">
    <property type="entry name" value="Tryptophan-tRNA-ligase_arc"/>
</dbReference>
<protein>
    <recommendedName>
        <fullName evidence="8">Tryptophan--tRNA ligase</fullName>
        <ecNumber evidence="8">6.1.1.2</ecNumber>
    </recommendedName>
    <alternativeName>
        <fullName evidence="8">Tryptophanyl-tRNA synthetase</fullName>
        <shortName evidence="8">TrpRS</shortName>
    </alternativeName>
</protein>
<evidence type="ECO:0000256" key="1">
    <source>
        <dbReference type="ARBA" id="ARBA00005594"/>
    </source>
</evidence>
<keyword evidence="3 8" id="KW-0436">Ligase</keyword>
<evidence type="ECO:0000256" key="9">
    <source>
        <dbReference type="RuleBase" id="RU363036"/>
    </source>
</evidence>
<gene>
    <name evidence="8" type="primary">trpS</name>
    <name evidence="10" type="ORF">ASJ80_00810</name>
</gene>
<dbReference type="GO" id="GO:0006436">
    <property type="term" value="P:tryptophanyl-tRNA aminoacylation"/>
    <property type="evidence" value="ECO:0007669"/>
    <property type="project" value="UniProtKB-UniRule"/>
</dbReference>
<dbReference type="GO" id="GO:0004830">
    <property type="term" value="F:tryptophan-tRNA ligase activity"/>
    <property type="evidence" value="ECO:0007669"/>
    <property type="project" value="UniProtKB-UniRule"/>
</dbReference>
<proteinExistence type="inferred from homology"/>
<evidence type="ECO:0000256" key="2">
    <source>
        <dbReference type="ARBA" id="ARBA00022490"/>
    </source>
</evidence>
<evidence type="ECO:0000313" key="10">
    <source>
        <dbReference type="EMBL" id="PAV03526.1"/>
    </source>
</evidence>
<evidence type="ECO:0000256" key="6">
    <source>
        <dbReference type="ARBA" id="ARBA00022917"/>
    </source>
</evidence>
<evidence type="ECO:0000256" key="8">
    <source>
        <dbReference type="HAMAP-Rule" id="MF_00140"/>
    </source>
</evidence>
<dbReference type="HAMAP" id="MF_00140_A">
    <property type="entry name" value="Trp_tRNA_synth_A"/>
    <property type="match status" value="1"/>
</dbReference>
<dbReference type="SUPFAM" id="SSF52374">
    <property type="entry name" value="Nucleotidylyl transferase"/>
    <property type="match status" value="1"/>
</dbReference>
<feature type="short sequence motif" description="'HIGH' region" evidence="8">
    <location>
        <begin position="70"/>
        <end position="78"/>
    </location>
</feature>
<comment type="function">
    <text evidence="8">Catalyzes the attachment of tryptophan to tRNA(Trp).</text>
</comment>
<dbReference type="InterPro" id="IPR002306">
    <property type="entry name" value="Trp-tRNA-ligase"/>
</dbReference>
<comment type="catalytic activity">
    <reaction evidence="8">
        <text>tRNA(Trp) + L-tryptophan + ATP = L-tryptophyl-tRNA(Trp) + AMP + diphosphate + H(+)</text>
        <dbReference type="Rhea" id="RHEA:24080"/>
        <dbReference type="Rhea" id="RHEA-COMP:9671"/>
        <dbReference type="Rhea" id="RHEA-COMP:9705"/>
        <dbReference type="ChEBI" id="CHEBI:15378"/>
        <dbReference type="ChEBI" id="CHEBI:30616"/>
        <dbReference type="ChEBI" id="CHEBI:33019"/>
        <dbReference type="ChEBI" id="CHEBI:57912"/>
        <dbReference type="ChEBI" id="CHEBI:78442"/>
        <dbReference type="ChEBI" id="CHEBI:78535"/>
        <dbReference type="ChEBI" id="CHEBI:456215"/>
        <dbReference type="EC" id="6.1.1.2"/>
    </reaction>
</comment>
<dbReference type="PANTHER" id="PTHR10055:SF5">
    <property type="entry name" value="TRYPTOPHAN--TRNA LIGASE"/>
    <property type="match status" value="1"/>
</dbReference>
<keyword evidence="6 8" id="KW-0648">Protein biosynthesis</keyword>